<protein>
    <recommendedName>
        <fullName evidence="6">Cell shape-determining protein MreB</fullName>
    </recommendedName>
</protein>
<dbReference type="InterPro" id="IPR056546">
    <property type="entry name" value="MreB_MamK-like"/>
</dbReference>
<proteinExistence type="inferred from homology"/>
<comment type="caution">
    <text evidence="7">The sequence shown here is derived from an EMBL/GenBank/DDBJ whole genome shotgun (WGS) entry which is preliminary data.</text>
</comment>
<reference evidence="7" key="1">
    <citation type="submission" date="2017-02" db="EMBL/GenBank/DDBJ databases">
        <title>Delving into the versatile metabolic prowess of the omnipresent phylum Bacteroidetes.</title>
        <authorList>
            <person name="Nobu M.K."/>
            <person name="Mei R."/>
            <person name="Narihiro T."/>
            <person name="Kuroda K."/>
            <person name="Liu W.-T."/>
        </authorList>
    </citation>
    <scope>NUCLEOTIDE SEQUENCE</scope>
    <source>
        <strain evidence="7">ADurb.Bin417</strain>
    </source>
</reference>
<dbReference type="Proteomes" id="UP000485484">
    <property type="component" value="Unassembled WGS sequence"/>
</dbReference>
<evidence type="ECO:0000313" key="7">
    <source>
        <dbReference type="EMBL" id="OPZ91971.1"/>
    </source>
</evidence>
<dbReference type="PANTHER" id="PTHR42749">
    <property type="entry name" value="CELL SHAPE-DETERMINING PROTEIN MREB"/>
    <property type="match status" value="1"/>
</dbReference>
<dbReference type="NCBIfam" id="NF010539">
    <property type="entry name" value="PRK13927.1"/>
    <property type="match status" value="1"/>
</dbReference>
<gene>
    <name evidence="6 7" type="primary">mreB</name>
    <name evidence="7" type="ORF">BWY73_00966</name>
</gene>
<feature type="binding site" evidence="6">
    <location>
        <begin position="19"/>
        <end position="21"/>
    </location>
    <ligand>
        <name>ATP</name>
        <dbReference type="ChEBI" id="CHEBI:30616"/>
    </ligand>
</feature>
<comment type="similarity">
    <text evidence="5 6">Belongs to the FtsA/MreB family.</text>
</comment>
<dbReference type="CDD" id="cd10225">
    <property type="entry name" value="ASKHA_NBD_MreB-like"/>
    <property type="match status" value="1"/>
</dbReference>
<evidence type="ECO:0000256" key="3">
    <source>
        <dbReference type="ARBA" id="ARBA00022840"/>
    </source>
</evidence>
<evidence type="ECO:0000256" key="2">
    <source>
        <dbReference type="ARBA" id="ARBA00022741"/>
    </source>
</evidence>
<organism evidence="7">
    <name type="scientific">candidate division TA06 bacterium ADurb.Bin417</name>
    <dbReference type="NCBI Taxonomy" id="1852828"/>
    <lineage>
        <taxon>Bacteria</taxon>
        <taxon>Bacteria division TA06</taxon>
    </lineage>
</organism>
<dbReference type="SUPFAM" id="SSF53067">
    <property type="entry name" value="Actin-like ATPase domain"/>
    <property type="match status" value="2"/>
</dbReference>
<keyword evidence="4 6" id="KW-0133">Cell shape</keyword>
<sequence>MGKFFNFRFSTDIGIDLGTANSVVYVRGKGIVLSEPSIVAIDRETHKMIAVGKEAKKMLGRTPTNIIAMRPMRDGVIADFEATEAMLRHFLDQVRSTRHRFFLPPRVVIAIPSGITSVEKRAVIETATKAGARSVYLIEEPKAAAIGIGLPVGEPIGNFIIDIGGGTTEMAVISLGDIVLPRSIRIGGNEMDESITEYLKKKYNLLIGERTAEEIKIQIGSAWPLEEEMSLDVTGRDLVEGLPRRITVRSEEIRESLQENLTAIINEVRALLENTPPELSSDLAVRGIYMAGGGSLLRGIDRLLSSETKIPVQVADEPLLAVVRGTGRMLEEEKYFTKIQPYQT</sequence>
<dbReference type="InterPro" id="IPR043129">
    <property type="entry name" value="ATPase_NBD"/>
</dbReference>
<keyword evidence="2 6" id="KW-0547">Nucleotide-binding</keyword>
<dbReference type="GO" id="GO:0005737">
    <property type="term" value="C:cytoplasm"/>
    <property type="evidence" value="ECO:0007669"/>
    <property type="project" value="UniProtKB-SubCell"/>
</dbReference>
<feature type="binding site" evidence="6">
    <location>
        <begin position="293"/>
        <end position="296"/>
    </location>
    <ligand>
        <name>ATP</name>
        <dbReference type="ChEBI" id="CHEBI:30616"/>
    </ligand>
</feature>
<evidence type="ECO:0000256" key="4">
    <source>
        <dbReference type="ARBA" id="ARBA00022960"/>
    </source>
</evidence>
<dbReference type="InterPro" id="IPR004753">
    <property type="entry name" value="MreB"/>
</dbReference>
<feature type="binding site" evidence="6">
    <location>
        <begin position="213"/>
        <end position="216"/>
    </location>
    <ligand>
        <name>ATP</name>
        <dbReference type="ChEBI" id="CHEBI:30616"/>
    </ligand>
</feature>
<feature type="binding site" evidence="6">
    <location>
        <begin position="165"/>
        <end position="167"/>
    </location>
    <ligand>
        <name>ATP</name>
        <dbReference type="ChEBI" id="CHEBI:30616"/>
    </ligand>
</feature>
<dbReference type="GO" id="GO:0005524">
    <property type="term" value="F:ATP binding"/>
    <property type="evidence" value="ECO:0007669"/>
    <property type="project" value="UniProtKB-KW"/>
</dbReference>
<keyword evidence="3 6" id="KW-0067">ATP-binding</keyword>
<keyword evidence="1 6" id="KW-0963">Cytoplasm</keyword>
<comment type="subunit">
    <text evidence="6">Forms polymers.</text>
</comment>
<dbReference type="AlphaFoldDB" id="A0A1V5MGN2"/>
<dbReference type="HAMAP" id="MF_02207">
    <property type="entry name" value="MreB"/>
    <property type="match status" value="1"/>
</dbReference>
<dbReference type="PANTHER" id="PTHR42749:SF1">
    <property type="entry name" value="CELL SHAPE-DETERMINING PROTEIN MREB"/>
    <property type="match status" value="1"/>
</dbReference>
<comment type="function">
    <text evidence="6">Forms membrane-associated dynamic filaments that are essential for cell shape determination. Acts by regulating cell wall synthesis and cell elongation, and thus cell shape. A feedback loop between cell geometry and MreB localization may maintain elongated cell shape by targeting cell wall growth to regions of negative cell wall curvature.</text>
</comment>
<dbReference type="PRINTS" id="PR01652">
    <property type="entry name" value="SHAPEPROTEIN"/>
</dbReference>
<dbReference type="EMBL" id="MWAK01000140">
    <property type="protein sequence ID" value="OPZ91971.1"/>
    <property type="molecule type" value="Genomic_DNA"/>
</dbReference>
<dbReference type="NCBIfam" id="TIGR00904">
    <property type="entry name" value="mreB"/>
    <property type="match status" value="1"/>
</dbReference>
<name>A0A1V5MGN2_UNCT6</name>
<dbReference type="GO" id="GO:0008360">
    <property type="term" value="P:regulation of cell shape"/>
    <property type="evidence" value="ECO:0007669"/>
    <property type="project" value="UniProtKB-UniRule"/>
</dbReference>
<dbReference type="GO" id="GO:0000902">
    <property type="term" value="P:cell morphogenesis"/>
    <property type="evidence" value="ECO:0007669"/>
    <property type="project" value="InterPro"/>
</dbReference>
<evidence type="ECO:0000256" key="1">
    <source>
        <dbReference type="ARBA" id="ARBA00022490"/>
    </source>
</evidence>
<dbReference type="Gene3D" id="3.30.420.40">
    <property type="match status" value="2"/>
</dbReference>
<evidence type="ECO:0000256" key="6">
    <source>
        <dbReference type="HAMAP-Rule" id="MF_02207"/>
    </source>
</evidence>
<accession>A0A1V5MGN2</accession>
<dbReference type="Pfam" id="PF06723">
    <property type="entry name" value="MreB_Mbl"/>
    <property type="match status" value="1"/>
</dbReference>
<comment type="subcellular location">
    <subcellularLocation>
        <location evidence="6">Cytoplasm</location>
    </subcellularLocation>
    <text evidence="6">Membrane-associated.</text>
</comment>
<evidence type="ECO:0000256" key="5">
    <source>
        <dbReference type="ARBA" id="ARBA00023458"/>
    </source>
</evidence>